<gene>
    <name evidence="1" type="ORF">PMG11_10153</name>
</gene>
<accession>A0A0F7U1W9</accession>
<keyword evidence="2" id="KW-1185">Reference proteome</keyword>
<dbReference type="AlphaFoldDB" id="A0A0F7U1W9"/>
<organism evidence="1 2">
    <name type="scientific">Penicillium brasilianum</name>
    <dbReference type="NCBI Taxonomy" id="104259"/>
    <lineage>
        <taxon>Eukaryota</taxon>
        <taxon>Fungi</taxon>
        <taxon>Dikarya</taxon>
        <taxon>Ascomycota</taxon>
        <taxon>Pezizomycotina</taxon>
        <taxon>Eurotiomycetes</taxon>
        <taxon>Eurotiomycetidae</taxon>
        <taxon>Eurotiales</taxon>
        <taxon>Aspergillaceae</taxon>
        <taxon>Penicillium</taxon>
    </lineage>
</organism>
<name>A0A0F7U1W9_PENBI</name>
<evidence type="ECO:0000313" key="1">
    <source>
        <dbReference type="EMBL" id="CEJ61625.1"/>
    </source>
</evidence>
<dbReference type="EMBL" id="CDHK01000011">
    <property type="protein sequence ID" value="CEJ61625.1"/>
    <property type="molecule type" value="Genomic_DNA"/>
</dbReference>
<protein>
    <submittedName>
        <fullName evidence="1">Uncharacterized protein</fullName>
    </submittedName>
</protein>
<evidence type="ECO:0000313" key="2">
    <source>
        <dbReference type="Proteomes" id="UP000042958"/>
    </source>
</evidence>
<sequence>MCTIRDVLTTLRRRRFRPLHDAQYELFSKPFQYKTLLDQGIPTTSNGGTQLLRMIGDDFFNHMLNTDQVSHIPDPFDDGRKFRRGPCLLRPFPEVALCTLLKRFEVVFMGQSVDIEVQPWAGHWRF</sequence>
<proteinExistence type="predicted"/>
<reference evidence="2" key="1">
    <citation type="journal article" date="2015" name="Genome Announc.">
        <title>Draft genome sequence of the fungus Penicillium brasilianum MG11.</title>
        <authorList>
            <person name="Horn F."/>
            <person name="Linde J."/>
            <person name="Mattern D.J."/>
            <person name="Walther G."/>
            <person name="Guthke R."/>
            <person name="Brakhage A.A."/>
            <person name="Valiante V."/>
        </authorList>
    </citation>
    <scope>NUCLEOTIDE SEQUENCE [LARGE SCALE GENOMIC DNA]</scope>
    <source>
        <strain evidence="2">MG11</strain>
    </source>
</reference>
<dbReference type="Proteomes" id="UP000042958">
    <property type="component" value="Unassembled WGS sequence"/>
</dbReference>